<keyword evidence="4" id="KW-1185">Reference proteome</keyword>
<dbReference type="Proteomes" id="UP000010878">
    <property type="component" value="Chromosome"/>
</dbReference>
<feature type="transmembrane region" description="Helical" evidence="2">
    <location>
        <begin position="44"/>
        <end position="66"/>
    </location>
</feature>
<dbReference type="HOGENOM" id="CLU_1036714_0_0_2"/>
<proteinExistence type="predicted"/>
<dbReference type="EMBL" id="CP003929">
    <property type="protein sequence ID" value="AGB38759.1"/>
    <property type="molecule type" value="Genomic_DNA"/>
</dbReference>
<evidence type="ECO:0000313" key="4">
    <source>
        <dbReference type="Proteomes" id="UP000010878"/>
    </source>
</evidence>
<sequence>MATRPRRSEVGPPELYAGRRQCCRTEVNCTRVRDVQQGTMTGDLVVLGTGSLALVAILRIAVWGFASRLQKQNAASTGDIDPIEAGWRHGARASWVRRYWWVQLWEPLRQIRLTVARGNSTVAVGTTLEPSATREGAFPPASGARVSSELISTRSALGTPSCSAGSPFGVAVSLETPLRIGGVTGAATERTHADQNDGTILSAGAQLTPNQGSYCHRDMRASSVLLRPFDSRLLYPRLTVRPSWPRRSKRRKAPLVVSPRDPSSQRPY</sequence>
<accession>L0K332</accession>
<evidence type="ECO:0000313" key="3">
    <source>
        <dbReference type="EMBL" id="AGB38759.1"/>
    </source>
</evidence>
<dbReference type="AlphaFoldDB" id="L0K332"/>
<gene>
    <name evidence="3" type="ORF">Natoc_3006</name>
</gene>
<organism evidence="3 4">
    <name type="scientific">Natronococcus occultus SP4</name>
    <dbReference type="NCBI Taxonomy" id="694430"/>
    <lineage>
        <taxon>Archaea</taxon>
        <taxon>Methanobacteriati</taxon>
        <taxon>Methanobacteriota</taxon>
        <taxon>Stenosarchaea group</taxon>
        <taxon>Halobacteria</taxon>
        <taxon>Halobacteriales</taxon>
        <taxon>Natrialbaceae</taxon>
        <taxon>Natronococcus</taxon>
    </lineage>
</organism>
<feature type="region of interest" description="Disordered" evidence="1">
    <location>
        <begin position="245"/>
        <end position="268"/>
    </location>
</feature>
<name>L0K332_9EURY</name>
<keyword evidence="2" id="KW-0472">Membrane</keyword>
<evidence type="ECO:0000256" key="1">
    <source>
        <dbReference type="SAM" id="MobiDB-lite"/>
    </source>
</evidence>
<keyword evidence="2" id="KW-0812">Transmembrane</keyword>
<protein>
    <submittedName>
        <fullName evidence="3">Uncharacterized protein</fullName>
    </submittedName>
</protein>
<evidence type="ECO:0000256" key="2">
    <source>
        <dbReference type="SAM" id="Phobius"/>
    </source>
</evidence>
<dbReference type="KEGG" id="nou:Natoc_3006"/>
<keyword evidence="2" id="KW-1133">Transmembrane helix</keyword>
<reference evidence="3 4" key="1">
    <citation type="submission" date="2012-11" db="EMBL/GenBank/DDBJ databases">
        <title>FINISHED of Natronococcus occultus SP4, DSM 3396.</title>
        <authorList>
            <consortium name="DOE Joint Genome Institute"/>
            <person name="Eisen J."/>
            <person name="Huntemann M."/>
            <person name="Wei C.-L."/>
            <person name="Han J."/>
            <person name="Detter J.C."/>
            <person name="Han C."/>
            <person name="Tapia R."/>
            <person name="Chen A."/>
            <person name="Kyrpides N."/>
            <person name="Mavromatis K."/>
            <person name="Markowitz V."/>
            <person name="Szeto E."/>
            <person name="Ivanova N."/>
            <person name="Mikhailova N."/>
            <person name="Ovchinnikova G."/>
            <person name="Pagani I."/>
            <person name="Pati A."/>
            <person name="Goodwin L."/>
            <person name="Nordberg H.P."/>
            <person name="Cantor M.N."/>
            <person name="Hua S.X."/>
            <person name="Woyke T."/>
            <person name="Eisen J."/>
            <person name="Klenk H.-P."/>
            <person name="Klenk H.-P."/>
        </authorList>
    </citation>
    <scope>NUCLEOTIDE SEQUENCE [LARGE SCALE GENOMIC DNA]</scope>
    <source>
        <strain evidence="3 4">SP4</strain>
    </source>
</reference>